<dbReference type="GeneID" id="56039055"/>
<name>A0A7D5LC92_9EURY</name>
<feature type="transmembrane region" description="Helical" evidence="5">
    <location>
        <begin position="131"/>
        <end position="152"/>
    </location>
</feature>
<sequence length="193" mass="21584">MSIDNFPRTLVTFTLAGIMLLVYVVNPAIAELSYIFLAPWMHSGWPHFWNNLFIFVPLGAWVENRVGWLTFLTFAIMIPYLALSAPVAFGYGELSRGASGLTMAVSGYIVPVSLTNLSERLDSISLERRELFVWGLKLLIVLYLAADAYMTVKRFFGFEPRPDGVAVSAHFTGLVTGLLWFAWRGGRHGIFDA</sequence>
<dbReference type="SUPFAM" id="SSF144091">
    <property type="entry name" value="Rhomboid-like"/>
    <property type="match status" value="1"/>
</dbReference>
<feature type="transmembrane region" description="Helical" evidence="5">
    <location>
        <begin position="12"/>
        <end position="38"/>
    </location>
</feature>
<dbReference type="PANTHER" id="PTHR43066:SF11">
    <property type="entry name" value="PEPTIDASE S54 RHOMBOID DOMAIN-CONTAINING PROTEIN"/>
    <property type="match status" value="1"/>
</dbReference>
<accession>A0A7D5LC92</accession>
<dbReference type="OrthoDB" id="381741at2157"/>
<reference evidence="7 8" key="1">
    <citation type="submission" date="2020-06" db="EMBL/GenBank/DDBJ databases">
        <title>NJ-3-1, isolated from saline soil.</title>
        <authorList>
            <person name="Cui H.L."/>
            <person name="Shi X."/>
        </authorList>
    </citation>
    <scope>NUCLEOTIDE SEQUENCE [LARGE SCALE GENOMIC DNA]</scope>
    <source>
        <strain evidence="7 8">NJ-3-1</strain>
    </source>
</reference>
<proteinExistence type="predicted"/>
<dbReference type="Proteomes" id="UP000509626">
    <property type="component" value="Chromosome"/>
</dbReference>
<feature type="transmembrane region" description="Helical" evidence="5">
    <location>
        <begin position="164"/>
        <end position="183"/>
    </location>
</feature>
<feature type="transmembrane region" description="Helical" evidence="5">
    <location>
        <begin position="44"/>
        <end position="62"/>
    </location>
</feature>
<dbReference type="GO" id="GO:0006508">
    <property type="term" value="P:proteolysis"/>
    <property type="evidence" value="ECO:0007669"/>
    <property type="project" value="UniProtKB-KW"/>
</dbReference>
<dbReference type="Gene3D" id="1.20.1540.10">
    <property type="entry name" value="Rhomboid-like"/>
    <property type="match status" value="1"/>
</dbReference>
<gene>
    <name evidence="7" type="ORF">HUG12_16310</name>
</gene>
<feature type="transmembrane region" description="Helical" evidence="5">
    <location>
        <begin position="69"/>
        <end position="91"/>
    </location>
</feature>
<dbReference type="PANTHER" id="PTHR43066">
    <property type="entry name" value="RHOMBOID-RELATED PROTEIN"/>
    <property type="match status" value="1"/>
</dbReference>
<evidence type="ECO:0000256" key="3">
    <source>
        <dbReference type="ARBA" id="ARBA00022989"/>
    </source>
</evidence>
<keyword evidence="8" id="KW-1185">Reference proteome</keyword>
<keyword evidence="2 5" id="KW-0812">Transmembrane</keyword>
<evidence type="ECO:0000313" key="7">
    <source>
        <dbReference type="EMBL" id="QLG63210.1"/>
    </source>
</evidence>
<dbReference type="EMBL" id="CP058579">
    <property type="protein sequence ID" value="QLG63210.1"/>
    <property type="molecule type" value="Genomic_DNA"/>
</dbReference>
<dbReference type="RefSeq" id="WP_179269795.1">
    <property type="nucleotide sequence ID" value="NZ_CP058579.1"/>
</dbReference>
<keyword evidence="3 5" id="KW-1133">Transmembrane helix</keyword>
<comment type="subcellular location">
    <subcellularLocation>
        <location evidence="1">Membrane</location>
        <topology evidence="1">Multi-pass membrane protein</topology>
    </subcellularLocation>
</comment>
<evidence type="ECO:0000256" key="4">
    <source>
        <dbReference type="ARBA" id="ARBA00023136"/>
    </source>
</evidence>
<organism evidence="7 8">
    <name type="scientific">Halorarum salinum</name>
    <dbReference type="NCBI Taxonomy" id="2743089"/>
    <lineage>
        <taxon>Archaea</taxon>
        <taxon>Methanobacteriati</taxon>
        <taxon>Methanobacteriota</taxon>
        <taxon>Stenosarchaea group</taxon>
        <taxon>Halobacteria</taxon>
        <taxon>Halobacteriales</taxon>
        <taxon>Haloferacaceae</taxon>
        <taxon>Halorarum</taxon>
    </lineage>
</organism>
<feature type="transmembrane region" description="Helical" evidence="5">
    <location>
        <begin position="97"/>
        <end position="119"/>
    </location>
</feature>
<keyword evidence="7" id="KW-0645">Protease</keyword>
<evidence type="ECO:0000256" key="2">
    <source>
        <dbReference type="ARBA" id="ARBA00022692"/>
    </source>
</evidence>
<feature type="domain" description="Peptidase S54 rhomboid" evidence="6">
    <location>
        <begin position="32"/>
        <end position="181"/>
    </location>
</feature>
<dbReference type="Pfam" id="PF01694">
    <property type="entry name" value="Rhomboid"/>
    <property type="match status" value="1"/>
</dbReference>
<dbReference type="GO" id="GO:0004252">
    <property type="term" value="F:serine-type endopeptidase activity"/>
    <property type="evidence" value="ECO:0007669"/>
    <property type="project" value="InterPro"/>
</dbReference>
<evidence type="ECO:0000256" key="5">
    <source>
        <dbReference type="SAM" id="Phobius"/>
    </source>
</evidence>
<dbReference type="KEGG" id="halu:HUG12_16310"/>
<dbReference type="InterPro" id="IPR035952">
    <property type="entry name" value="Rhomboid-like_sf"/>
</dbReference>
<evidence type="ECO:0000313" key="8">
    <source>
        <dbReference type="Proteomes" id="UP000509626"/>
    </source>
</evidence>
<keyword evidence="7" id="KW-0378">Hydrolase</keyword>
<dbReference type="AlphaFoldDB" id="A0A7D5LC92"/>
<protein>
    <submittedName>
        <fullName evidence="7">Rhomboid family intramembrane serine protease</fullName>
    </submittedName>
</protein>
<keyword evidence="4 5" id="KW-0472">Membrane</keyword>
<dbReference type="GO" id="GO:0016020">
    <property type="term" value="C:membrane"/>
    <property type="evidence" value="ECO:0007669"/>
    <property type="project" value="UniProtKB-SubCell"/>
</dbReference>
<dbReference type="InterPro" id="IPR022764">
    <property type="entry name" value="Peptidase_S54_rhomboid_dom"/>
</dbReference>
<evidence type="ECO:0000256" key="1">
    <source>
        <dbReference type="ARBA" id="ARBA00004141"/>
    </source>
</evidence>
<evidence type="ECO:0000259" key="6">
    <source>
        <dbReference type="Pfam" id="PF01694"/>
    </source>
</evidence>